<keyword evidence="2" id="KW-0489">Methyltransferase</keyword>
<evidence type="ECO:0000313" key="3">
    <source>
        <dbReference type="Proteomes" id="UP001168883"/>
    </source>
</evidence>
<dbReference type="GO" id="GO:0032259">
    <property type="term" value="P:methylation"/>
    <property type="evidence" value="ECO:0007669"/>
    <property type="project" value="UniProtKB-KW"/>
</dbReference>
<name>A0ABT8VAS7_9BACL</name>
<organism evidence="2 3">
    <name type="scientific">Paenibacillus ehimensis</name>
    <dbReference type="NCBI Taxonomy" id="79264"/>
    <lineage>
        <taxon>Bacteria</taxon>
        <taxon>Bacillati</taxon>
        <taxon>Bacillota</taxon>
        <taxon>Bacilli</taxon>
        <taxon>Bacillales</taxon>
        <taxon>Paenibacillaceae</taxon>
        <taxon>Paenibacillus</taxon>
    </lineage>
</organism>
<dbReference type="Gene3D" id="3.40.50.150">
    <property type="entry name" value="Vaccinia Virus protein VP39"/>
    <property type="match status" value="1"/>
</dbReference>
<dbReference type="PANTHER" id="PTHR42912">
    <property type="entry name" value="METHYLTRANSFERASE"/>
    <property type="match status" value="1"/>
</dbReference>
<dbReference type="GO" id="GO:0008168">
    <property type="term" value="F:methyltransferase activity"/>
    <property type="evidence" value="ECO:0007669"/>
    <property type="project" value="UniProtKB-KW"/>
</dbReference>
<accession>A0ABT8VAS7</accession>
<comment type="caution">
    <text evidence="2">The sequence shown here is derived from an EMBL/GenBank/DDBJ whole genome shotgun (WGS) entry which is preliminary data.</text>
</comment>
<evidence type="ECO:0000313" key="2">
    <source>
        <dbReference type="EMBL" id="MDO3678101.1"/>
    </source>
</evidence>
<feature type="domain" description="Methyltransferase type 11" evidence="1">
    <location>
        <begin position="40"/>
        <end position="136"/>
    </location>
</feature>
<dbReference type="SUPFAM" id="SSF53335">
    <property type="entry name" value="S-adenosyl-L-methionine-dependent methyltransferases"/>
    <property type="match status" value="1"/>
</dbReference>
<dbReference type="EMBL" id="JAUMKJ010000015">
    <property type="protein sequence ID" value="MDO3678101.1"/>
    <property type="molecule type" value="Genomic_DNA"/>
</dbReference>
<dbReference type="Proteomes" id="UP001168883">
    <property type="component" value="Unassembled WGS sequence"/>
</dbReference>
<dbReference type="InterPro" id="IPR013216">
    <property type="entry name" value="Methyltransf_11"/>
</dbReference>
<evidence type="ECO:0000259" key="1">
    <source>
        <dbReference type="Pfam" id="PF08241"/>
    </source>
</evidence>
<dbReference type="InterPro" id="IPR029063">
    <property type="entry name" value="SAM-dependent_MTases_sf"/>
</dbReference>
<keyword evidence="2" id="KW-0808">Transferase</keyword>
<dbReference type="RefSeq" id="WP_302878747.1">
    <property type="nucleotide sequence ID" value="NZ_JARLKN010000055.1"/>
</dbReference>
<protein>
    <submittedName>
        <fullName evidence="2">Methyltransferase domain-containing protein</fullName>
    </submittedName>
</protein>
<dbReference type="PANTHER" id="PTHR42912:SF93">
    <property type="entry name" value="N6-ADENOSINE-METHYLTRANSFERASE TMT1A"/>
    <property type="match status" value="1"/>
</dbReference>
<dbReference type="CDD" id="cd02440">
    <property type="entry name" value="AdoMet_MTases"/>
    <property type="match status" value="1"/>
</dbReference>
<reference evidence="2" key="1">
    <citation type="submission" date="2023-07" db="EMBL/GenBank/DDBJ databases">
        <authorList>
            <person name="Aktuganov G."/>
            <person name="Boyko T."/>
            <person name="Delegan Y."/>
            <person name="Galimzianova N."/>
            <person name="Gilvanova E."/>
            <person name="Korobov V."/>
            <person name="Kuzmina L."/>
            <person name="Melentiev A."/>
            <person name="Milman P."/>
            <person name="Ryabova A."/>
            <person name="Stupak E."/>
            <person name="Yasakov T."/>
            <person name="Zharikova N."/>
            <person name="Zhurenko E."/>
        </authorList>
    </citation>
    <scope>NUCLEOTIDE SEQUENCE</scope>
    <source>
        <strain evidence="2">IB-739</strain>
    </source>
</reference>
<proteinExistence type="predicted"/>
<keyword evidence="3" id="KW-1185">Reference proteome</keyword>
<gene>
    <name evidence="2" type="ORF">Q3C12_13910</name>
</gene>
<dbReference type="Pfam" id="PF08241">
    <property type="entry name" value="Methyltransf_11"/>
    <property type="match status" value="1"/>
</dbReference>
<sequence>MAISFHDENNKYTYTGRHADPSWMELIRRLAQPQGKTAADIGCGGGIYSAALAELGVSSVVGIDFSEAMLQGAAEYCAAYGQIRLAQGTADRTGLPNDSVELVLERALIHHVSAEALPDVFREARRILKPGGMLIVQDRTPGDCLLPGSREHLRGYWFEKYPRLRELEAGRRHDAATIRKALEGSGFSVVEETQLWEVRKSYASYSDYREELLCRKGRSILHELSDAELQDLADGIAAGSGYEMNEPFEERDRWTIFCAQARCSSASVAL</sequence>
<dbReference type="InterPro" id="IPR050508">
    <property type="entry name" value="Methyltransf_Superfamily"/>
</dbReference>